<name>A0A1P8UAC6_9MICO</name>
<evidence type="ECO:0000256" key="2">
    <source>
        <dbReference type="ARBA" id="ARBA00009142"/>
    </source>
</evidence>
<dbReference type="GO" id="GO:0005886">
    <property type="term" value="C:plasma membrane"/>
    <property type="evidence" value="ECO:0007669"/>
    <property type="project" value="UniProtKB-SubCell"/>
</dbReference>
<evidence type="ECO:0000256" key="4">
    <source>
        <dbReference type="ARBA" id="ARBA00022475"/>
    </source>
</evidence>
<evidence type="ECO:0000313" key="9">
    <source>
        <dbReference type="EMBL" id="APZ35073.1"/>
    </source>
</evidence>
<keyword evidence="7 8" id="KW-0472">Membrane</keyword>
<feature type="transmembrane region" description="Helical" evidence="8">
    <location>
        <begin position="95"/>
        <end position="115"/>
    </location>
</feature>
<evidence type="ECO:0000256" key="1">
    <source>
        <dbReference type="ARBA" id="ARBA00004651"/>
    </source>
</evidence>
<keyword evidence="4 8" id="KW-1003">Cell membrane</keyword>
<evidence type="ECO:0000313" key="10">
    <source>
        <dbReference type="Proteomes" id="UP000187185"/>
    </source>
</evidence>
<evidence type="ECO:0000256" key="6">
    <source>
        <dbReference type="ARBA" id="ARBA00022989"/>
    </source>
</evidence>
<keyword evidence="10" id="KW-1185">Reference proteome</keyword>
<protein>
    <recommendedName>
        <fullName evidence="8">Probable membrane transporter protein</fullName>
    </recommendedName>
</protein>
<accession>A0A1P8UAC6</accession>
<organism evidence="9 10">
    <name type="scientific">Microbacterium aurum</name>
    <dbReference type="NCBI Taxonomy" id="36805"/>
    <lineage>
        <taxon>Bacteria</taxon>
        <taxon>Bacillati</taxon>
        <taxon>Actinomycetota</taxon>
        <taxon>Actinomycetes</taxon>
        <taxon>Micrococcales</taxon>
        <taxon>Microbacteriaceae</taxon>
        <taxon>Microbacterium</taxon>
    </lineage>
</organism>
<dbReference type="KEGG" id="maur:BOH66_13085"/>
<feature type="transmembrane region" description="Helical" evidence="8">
    <location>
        <begin position="218"/>
        <end position="238"/>
    </location>
</feature>
<dbReference type="InterPro" id="IPR002781">
    <property type="entry name" value="TM_pro_TauE-like"/>
</dbReference>
<evidence type="ECO:0000256" key="3">
    <source>
        <dbReference type="ARBA" id="ARBA00022448"/>
    </source>
</evidence>
<dbReference type="AlphaFoldDB" id="A0A1P8UAC6"/>
<dbReference type="PANTHER" id="PTHR30269">
    <property type="entry name" value="TRANSMEMBRANE PROTEIN YFCA"/>
    <property type="match status" value="1"/>
</dbReference>
<evidence type="ECO:0000256" key="5">
    <source>
        <dbReference type="ARBA" id="ARBA00022692"/>
    </source>
</evidence>
<dbReference type="EMBL" id="CP018762">
    <property type="protein sequence ID" value="APZ35073.1"/>
    <property type="molecule type" value="Genomic_DNA"/>
</dbReference>
<reference evidence="9 10" key="1">
    <citation type="submission" date="2016-12" db="EMBL/GenBank/DDBJ databases">
        <title>Complete genome sequence of Microbacterium aurum KACC 15219.</title>
        <authorList>
            <person name="Jung Y."/>
            <person name="Shin J.-H."/>
            <person name="Lee Y.-J."/>
            <person name="Yi H."/>
            <person name="Bahn Y.-S."/>
            <person name="Kim J.F."/>
            <person name="Lee D.-W."/>
        </authorList>
    </citation>
    <scope>NUCLEOTIDE SEQUENCE [LARGE SCALE GENOMIC DNA]</scope>
    <source>
        <strain evidence="9 10">KACC 15219</strain>
    </source>
</reference>
<evidence type="ECO:0000256" key="8">
    <source>
        <dbReference type="RuleBase" id="RU363041"/>
    </source>
</evidence>
<keyword evidence="5 8" id="KW-0812">Transmembrane</keyword>
<sequence>MLLAAASAAFVAAVIQRITGLGFVLVLIGPVVLLYGGREGVTLGVLLALVASLAAVPLVWRDVDWRRSWWLIWPGLIAAPAGAFVVRVLPDPALLLMIAALAYFALVAGHLPALAQALTGRSGAVAAGAAAGFMHVASGLSGPPLAAHAVGDRWPQRSFAASVQVIFVAFSAVSVLLRGLPALPSVDVTILVAATAAGIVVGSLLVRFVPAPTARRAMLAIAWAGATVVLVRGILALWS</sequence>
<proteinExistence type="inferred from homology"/>
<comment type="similarity">
    <text evidence="2 8">Belongs to the 4-toluene sulfonate uptake permease (TSUP) (TC 2.A.102) family.</text>
</comment>
<dbReference type="Pfam" id="PF01925">
    <property type="entry name" value="TauE"/>
    <property type="match status" value="1"/>
</dbReference>
<dbReference type="RefSeq" id="WP_076691453.1">
    <property type="nucleotide sequence ID" value="NZ_CP018762.1"/>
</dbReference>
<feature type="transmembrane region" description="Helical" evidence="8">
    <location>
        <begin position="41"/>
        <end position="60"/>
    </location>
</feature>
<dbReference type="STRING" id="36805.BOH66_13085"/>
<evidence type="ECO:0000256" key="7">
    <source>
        <dbReference type="ARBA" id="ARBA00023136"/>
    </source>
</evidence>
<gene>
    <name evidence="9" type="ORF">BOH66_13085</name>
</gene>
<dbReference type="Proteomes" id="UP000187185">
    <property type="component" value="Chromosome"/>
</dbReference>
<comment type="subcellular location">
    <subcellularLocation>
        <location evidence="1 8">Cell membrane</location>
        <topology evidence="1 8">Multi-pass membrane protein</topology>
    </subcellularLocation>
</comment>
<keyword evidence="6 8" id="KW-1133">Transmembrane helix</keyword>
<dbReference type="InterPro" id="IPR052017">
    <property type="entry name" value="TSUP"/>
</dbReference>
<feature type="transmembrane region" description="Helical" evidence="8">
    <location>
        <begin position="186"/>
        <end position="206"/>
    </location>
</feature>
<feature type="transmembrane region" description="Helical" evidence="8">
    <location>
        <begin position="159"/>
        <end position="180"/>
    </location>
</feature>
<keyword evidence="3" id="KW-0813">Transport</keyword>
<feature type="transmembrane region" description="Helical" evidence="8">
    <location>
        <begin position="69"/>
        <end position="89"/>
    </location>
</feature>
<dbReference type="PANTHER" id="PTHR30269:SF37">
    <property type="entry name" value="MEMBRANE TRANSPORTER PROTEIN"/>
    <property type="match status" value="1"/>
</dbReference>